<dbReference type="Proteomes" id="UP000255423">
    <property type="component" value="Unassembled WGS sequence"/>
</dbReference>
<evidence type="ECO:0000259" key="1">
    <source>
        <dbReference type="Pfam" id="PF14065"/>
    </source>
</evidence>
<dbReference type="EMBL" id="UHJL01000001">
    <property type="protein sequence ID" value="SUQ19080.1"/>
    <property type="molecule type" value="Genomic_DNA"/>
</dbReference>
<sequence>MIGASLQFLAMQLNLHLRRTMSVREDLVVVSRMLENDGKEYEGATNKLNIFLVNMERDSMVQNYATPEYRGDRAVVPQKMVYLNLYFVIAANFKGGNYVDSLRYLSKAVAFFMDHSFFDRSNSPDMPEGLEKIAVDMENMNMQELNNLWGTIGAKYVPSVVYRLKTVALGGNYSYYQPYVIRLPENSELGLI</sequence>
<name>A0A380RU61_FIBSU</name>
<feature type="domain" description="Pvc16 N-terminal" evidence="1">
    <location>
        <begin position="9"/>
        <end position="173"/>
    </location>
</feature>
<dbReference type="RefSeq" id="WP_088659419.1">
    <property type="nucleotide sequence ID" value="NZ_UHJL01000001.1"/>
</dbReference>
<dbReference type="AlphaFoldDB" id="A0A380RU61"/>
<protein>
    <recommendedName>
        <fullName evidence="1">Pvc16 N-terminal domain-containing protein</fullName>
    </recommendedName>
</protein>
<organism evidence="2 3">
    <name type="scientific">Fibrobacter succinogenes</name>
    <name type="common">Bacteroides succinogenes</name>
    <dbReference type="NCBI Taxonomy" id="833"/>
    <lineage>
        <taxon>Bacteria</taxon>
        <taxon>Pseudomonadati</taxon>
        <taxon>Fibrobacterota</taxon>
        <taxon>Fibrobacteria</taxon>
        <taxon>Fibrobacterales</taxon>
        <taxon>Fibrobacteraceae</taxon>
        <taxon>Fibrobacter</taxon>
    </lineage>
</organism>
<reference evidence="2 3" key="1">
    <citation type="submission" date="2017-08" db="EMBL/GenBank/DDBJ databases">
        <authorList>
            <person name="de Groot N.N."/>
        </authorList>
    </citation>
    <scope>NUCLEOTIDE SEQUENCE [LARGE SCALE GENOMIC DNA]</scope>
    <source>
        <strain evidence="2 3">HM2</strain>
    </source>
</reference>
<dbReference type="Pfam" id="PF14065">
    <property type="entry name" value="Pvc16_N"/>
    <property type="match status" value="1"/>
</dbReference>
<dbReference type="InterPro" id="IPR025351">
    <property type="entry name" value="Pvc16_N"/>
</dbReference>
<evidence type="ECO:0000313" key="2">
    <source>
        <dbReference type="EMBL" id="SUQ19080.1"/>
    </source>
</evidence>
<evidence type="ECO:0000313" key="3">
    <source>
        <dbReference type="Proteomes" id="UP000255423"/>
    </source>
</evidence>
<gene>
    <name evidence="2" type="ORF">SAMN05661053_0306</name>
</gene>
<accession>A0A380RU61</accession>
<proteinExistence type="predicted"/>